<feature type="compositionally biased region" description="Low complexity" evidence="4">
    <location>
        <begin position="44"/>
        <end position="64"/>
    </location>
</feature>
<feature type="domain" description="CAF17 C-terminal" evidence="5">
    <location>
        <begin position="385"/>
        <end position="461"/>
    </location>
</feature>
<evidence type="ECO:0000256" key="1">
    <source>
        <dbReference type="ARBA" id="ARBA00004173"/>
    </source>
</evidence>
<gene>
    <name evidence="6" type="primary">IBA57</name>
</gene>
<dbReference type="SUPFAM" id="SSF103025">
    <property type="entry name" value="Folate-binding domain"/>
    <property type="match status" value="1"/>
</dbReference>
<evidence type="ECO:0000259" key="5">
    <source>
        <dbReference type="Pfam" id="PF25455"/>
    </source>
</evidence>
<name>A0ABI7ZZ04_FELCA</name>
<sequence>METLILHAHHHSKARGNLLETRSRAGASYGGAQPGQSGGGAGGRRIAPGPAPQAQAPPHSSVPAPRRHKSRPAHFVPAPLEAPSRAQACPSPPSPPLRAALLLPKMAAAALLRGAAQGRGSRAWSWRLRATPKCRLAHGSSRHGGDPADGAAWACFPLGERTLVRVRGPDSAPFLLGLLTNELPLPGPADGATPPPARAGYAHFLNIQGRTLYDVIVYRLPEHELAEQAPAFLLECDSAVLGALQTHLALYRIRRKVVVEPCPELRVWALLPDCPEEVCGAAPLRERTDRTSVLTPDPRTARMGWRLLIRDEGLVPVPRGRLGDPRDYHRHRYQQGVPEGVRDLPPGVALPLESNLAFMNGVSFTKGCYIGQELTARTHHMGVIRKRLFPVQLLGPVPEDGIALGAPVLTESGQAAGKYRAGQGDVGLALLRAEKIKGPLHIRTSNSGQVALTVSVPDWWPTVAK</sequence>
<organism evidence="6 7">
    <name type="scientific">Felis catus</name>
    <name type="common">Cat</name>
    <name type="synonym">Felis silvestris catus</name>
    <dbReference type="NCBI Taxonomy" id="9685"/>
    <lineage>
        <taxon>Eukaryota</taxon>
        <taxon>Metazoa</taxon>
        <taxon>Chordata</taxon>
        <taxon>Craniata</taxon>
        <taxon>Vertebrata</taxon>
        <taxon>Euteleostomi</taxon>
        <taxon>Mammalia</taxon>
        <taxon>Eutheria</taxon>
        <taxon>Laurasiatheria</taxon>
        <taxon>Carnivora</taxon>
        <taxon>Feliformia</taxon>
        <taxon>Felidae</taxon>
        <taxon>Felinae</taxon>
        <taxon>Felis</taxon>
    </lineage>
</organism>
<dbReference type="Proteomes" id="UP000823872">
    <property type="component" value="Chromosome A1"/>
</dbReference>
<dbReference type="NCBIfam" id="TIGR03317">
    <property type="entry name" value="ygfZ_signature"/>
    <property type="match status" value="1"/>
</dbReference>
<keyword evidence="2" id="KW-0809">Transit peptide</keyword>
<keyword evidence="7" id="KW-1185">Reference proteome</keyword>
<dbReference type="InterPro" id="IPR057460">
    <property type="entry name" value="CAF17_C"/>
</dbReference>
<dbReference type="PANTHER" id="PTHR22602:SF0">
    <property type="entry name" value="TRANSFERASE CAF17, MITOCHONDRIAL-RELATED"/>
    <property type="match status" value="1"/>
</dbReference>
<accession>A0ABI7ZZ04</accession>
<reference evidence="6" key="3">
    <citation type="submission" date="2025-09" db="UniProtKB">
        <authorList>
            <consortium name="Ensembl"/>
        </authorList>
    </citation>
    <scope>IDENTIFICATION</scope>
    <source>
        <strain evidence="6">breed Abyssinian</strain>
    </source>
</reference>
<keyword evidence="3" id="KW-0496">Mitochondrion</keyword>
<evidence type="ECO:0000256" key="4">
    <source>
        <dbReference type="SAM" id="MobiDB-lite"/>
    </source>
</evidence>
<dbReference type="InterPro" id="IPR017703">
    <property type="entry name" value="YgfZ/GCV_T_CS"/>
</dbReference>
<comment type="subcellular location">
    <subcellularLocation>
        <location evidence="1">Mitochondrion</location>
    </subcellularLocation>
</comment>
<reference evidence="6 7" key="1">
    <citation type="submission" date="2021-02" db="EMBL/GenBank/DDBJ databases">
        <title>Safari Cat Assemblies.</title>
        <authorList>
            <person name="Bredemeyer K.R."/>
            <person name="Murphy W.J."/>
        </authorList>
    </citation>
    <scope>NUCLEOTIDE SEQUENCE [LARGE SCALE GENOMIC DNA]</scope>
</reference>
<dbReference type="PANTHER" id="PTHR22602">
    <property type="entry name" value="TRANSFERASE CAF17, MITOCHONDRIAL-RELATED"/>
    <property type="match status" value="1"/>
</dbReference>
<evidence type="ECO:0000256" key="3">
    <source>
        <dbReference type="ARBA" id="ARBA00023128"/>
    </source>
</evidence>
<reference evidence="6" key="2">
    <citation type="submission" date="2025-08" db="UniProtKB">
        <authorList>
            <consortium name="Ensembl"/>
        </authorList>
    </citation>
    <scope>IDENTIFICATION</scope>
    <source>
        <strain evidence="6">breed Abyssinian</strain>
    </source>
</reference>
<dbReference type="Ensembl" id="ENSFCTT00005073827.1">
    <property type="protein sequence ID" value="ENSFCTP00005052156.1"/>
    <property type="gene ID" value="ENSFCTG00005026042.1"/>
</dbReference>
<feature type="compositionally biased region" description="Gly residues" evidence="4">
    <location>
        <begin position="28"/>
        <end position="43"/>
    </location>
</feature>
<dbReference type="InterPro" id="IPR045179">
    <property type="entry name" value="YgfZ/GcvT"/>
</dbReference>
<dbReference type="GeneTree" id="ENSGT00390000006465"/>
<feature type="region of interest" description="Disordered" evidence="4">
    <location>
        <begin position="23"/>
        <end position="72"/>
    </location>
</feature>
<evidence type="ECO:0000313" key="6">
    <source>
        <dbReference type="Ensembl" id="ENSFCTP00005052156.1"/>
    </source>
</evidence>
<proteinExistence type="predicted"/>
<dbReference type="InterPro" id="IPR027266">
    <property type="entry name" value="TrmE/GcvT-like"/>
</dbReference>
<protein>
    <recommendedName>
        <fullName evidence="5">CAF17 C-terminal domain-containing protein</fullName>
    </recommendedName>
</protein>
<evidence type="ECO:0000313" key="7">
    <source>
        <dbReference type="Proteomes" id="UP000823872"/>
    </source>
</evidence>
<evidence type="ECO:0000256" key="2">
    <source>
        <dbReference type="ARBA" id="ARBA00022946"/>
    </source>
</evidence>
<dbReference type="Pfam" id="PF25455">
    <property type="entry name" value="Beta-barrel_CAF17_C"/>
    <property type="match status" value="1"/>
</dbReference>
<dbReference type="Gene3D" id="3.30.1360.120">
    <property type="entry name" value="Probable tRNA modification gtpase trme, domain 1"/>
    <property type="match status" value="1"/>
</dbReference>